<reference evidence="1" key="1">
    <citation type="submission" date="2001-04" db="EMBL/GenBank/DDBJ databases">
        <title>Homo sapiens lung squamous cell carcinoma related gene-2 (LSCCR-2).</title>
        <authorList>
            <person name="Shen Y.C."/>
            <person name="Zhang L.G."/>
            <person name="Jiang C.G."/>
        </authorList>
    </citation>
    <scope>NUCLEOTIDE SEQUENCE</scope>
</reference>
<evidence type="ECO:0000313" key="1">
    <source>
        <dbReference type="EMBL" id="AAK40248.1"/>
    </source>
</evidence>
<organism evidence="1">
    <name type="scientific">Homo sapiens</name>
    <name type="common">Human</name>
    <dbReference type="NCBI Taxonomy" id="9606"/>
    <lineage>
        <taxon>Eukaryota</taxon>
        <taxon>Metazoa</taxon>
        <taxon>Chordata</taxon>
        <taxon>Craniata</taxon>
        <taxon>Vertebrata</taxon>
        <taxon>Euteleostomi</taxon>
        <taxon>Mammalia</taxon>
        <taxon>Eutheria</taxon>
        <taxon>Euarchontoglires</taxon>
        <taxon>Primates</taxon>
        <taxon>Haplorrhini</taxon>
        <taxon>Catarrhini</taxon>
        <taxon>Hominidae</taxon>
        <taxon>Homo</taxon>
    </lineage>
</organism>
<accession>Q96SE5</accession>
<reference evidence="1" key="2">
    <citation type="journal article" date="2002" name="Lung Cancer">
        <title>Molecular cloning, identification and analysis of lung squamous cell carcinoma-related genes.</title>
        <authorList>
            <person name="Shen C.Y."/>
            <person name="Hui-Zhao X."/>
            <person name="Wang D."/>
            <person name="Jiang G.C."/>
            <person name="Wang J."/>
            <person name="Zhang G.L."/>
        </authorList>
    </citation>
    <scope>NUCLEOTIDE SEQUENCE</scope>
</reference>
<dbReference type="EMBL" id="AY032661">
    <property type="protein sequence ID" value="AAK40248.1"/>
    <property type="molecule type" value="mRNA"/>
</dbReference>
<name>Q96SE5_HUMAN</name>
<protein>
    <submittedName>
        <fullName evidence="1">Lung squamous cell carcinoma related protein-2</fullName>
    </submittedName>
</protein>
<dbReference type="AlphaFoldDB" id="Q96SE5"/>
<proteinExistence type="evidence at transcript level"/>
<sequence>MTGSNYMFKLKRNYQTVFQSNRNLHSHQQGIKVPVACEHLVISNFFLPNFSHFNRYVILFIVVLHFPNNSRC</sequence>